<evidence type="ECO:0000313" key="3">
    <source>
        <dbReference type="EMBL" id="ALU31937.1"/>
    </source>
</evidence>
<evidence type="ECO:0000313" key="5">
    <source>
        <dbReference type="Proteomes" id="UP000065473"/>
    </source>
</evidence>
<dbReference type="AlphaFoldDB" id="A0A0U3F7U3"/>
<name>A0A0U3F7U3_9CREN</name>
<dbReference type="RefSeq" id="WP_011277339.1">
    <property type="nucleotide sequence ID" value="NZ_BHWZ01000001.1"/>
</dbReference>
<dbReference type="PANTHER" id="PTHR43190">
    <property type="entry name" value="N-ACETYL-D-GLUCOSAMINE KINASE"/>
    <property type="match status" value="1"/>
</dbReference>
<sequence length="299" mass="32059">MIIVGIDAGGTKTKAVAYTCDGQYIGEGETGPGNYHNVGLSKAINNIREAALKATKGEEPDVISIGAAGLDSRYDYESFNSLASTVAKKVIVNHDGVIALFAETLGEKGVVVISGTGSVVEGYDGKDFHRIGGRGWLLSDVGSAYWVGRRALRAVLEVMDGLRQKSNLYYKVLEKIRVKDLDDLVLWSYTSSCQADIIASVAEAVNSSALTGDELAISILKEGAEKLANQAVLMARRLNVNTVYMKGGMFKSPIYLATFKNYLSLYGIKGEVGKRNPELGAMVIAFKELGCSIEKLLNG</sequence>
<evidence type="ECO:0000313" key="4">
    <source>
        <dbReference type="Proteomes" id="UP000060043"/>
    </source>
</evidence>
<dbReference type="Proteomes" id="UP000060043">
    <property type="component" value="Chromosome"/>
</dbReference>
<dbReference type="GeneID" id="14550952"/>
<dbReference type="OrthoDB" id="39947at2157"/>
<organism evidence="2 5">
    <name type="scientific">Sulfolobus acidocaldarius</name>
    <dbReference type="NCBI Taxonomy" id="2285"/>
    <lineage>
        <taxon>Archaea</taxon>
        <taxon>Thermoproteota</taxon>
        <taxon>Thermoprotei</taxon>
        <taxon>Sulfolobales</taxon>
        <taxon>Sulfolobaceae</taxon>
        <taxon>Sulfolobus</taxon>
    </lineage>
</organism>
<dbReference type="PaxDb" id="1435377-SUSAZ_02145"/>
<dbReference type="InterPro" id="IPR002731">
    <property type="entry name" value="ATPase_BadF"/>
</dbReference>
<dbReference type="Gene3D" id="3.30.420.40">
    <property type="match status" value="2"/>
</dbReference>
<evidence type="ECO:0000313" key="2">
    <source>
        <dbReference type="EMBL" id="ALU29210.1"/>
    </source>
</evidence>
<dbReference type="SUPFAM" id="SSF53067">
    <property type="entry name" value="Actin-like ATPase domain"/>
    <property type="match status" value="2"/>
</dbReference>
<accession>A0A0U3F7U3</accession>
<proteinExistence type="predicted"/>
<dbReference type="Proteomes" id="UP000065473">
    <property type="component" value="Chromosome"/>
</dbReference>
<gene>
    <name evidence="2" type="ORF">ATY89_04175</name>
    <name evidence="3" type="ORF">ATZ20_07200</name>
</gene>
<feature type="domain" description="ATPase BadF/BadG/BcrA/BcrD type" evidence="1">
    <location>
        <begin position="4"/>
        <end position="281"/>
    </location>
</feature>
<dbReference type="EMBL" id="CP013695">
    <property type="protein sequence ID" value="ALU31937.1"/>
    <property type="molecule type" value="Genomic_DNA"/>
</dbReference>
<reference evidence="4 5" key="1">
    <citation type="submission" date="2015-12" db="EMBL/GenBank/DDBJ databases">
        <title>A stable core within a dynamic pangenome in Sulfolobus acidocaldarius.</title>
        <authorList>
            <person name="Anderson R."/>
            <person name="Kouris A."/>
            <person name="Seward C."/>
            <person name="Campbell K."/>
            <person name="Whitaker R."/>
        </authorList>
    </citation>
    <scope>NUCLEOTIDE SEQUENCE [LARGE SCALE GENOMIC DNA]</scope>
    <source>
        <strain evidence="2 5">GG12-C01-09</strain>
        <strain evidence="3 4">NG05B_CO5_07</strain>
    </source>
</reference>
<dbReference type="InterPro" id="IPR052519">
    <property type="entry name" value="Euk-type_GlcNAc_Kinase"/>
</dbReference>
<protein>
    <submittedName>
        <fullName evidence="2">ATPase</fullName>
    </submittedName>
</protein>
<dbReference type="Pfam" id="PF01869">
    <property type="entry name" value="BcrAD_BadFG"/>
    <property type="match status" value="1"/>
</dbReference>
<dbReference type="OMA" id="IETRYDM"/>
<dbReference type="InterPro" id="IPR043129">
    <property type="entry name" value="ATPase_NBD"/>
</dbReference>
<dbReference type="STRING" id="1435377.SUSAZ_02145"/>
<dbReference type="PANTHER" id="PTHR43190:SF3">
    <property type="entry name" value="N-ACETYL-D-GLUCOSAMINE KINASE"/>
    <property type="match status" value="1"/>
</dbReference>
<evidence type="ECO:0000259" key="1">
    <source>
        <dbReference type="Pfam" id="PF01869"/>
    </source>
</evidence>
<dbReference type="EMBL" id="CP013694">
    <property type="protein sequence ID" value="ALU29210.1"/>
    <property type="molecule type" value="Genomic_DNA"/>
</dbReference>